<evidence type="ECO:0000313" key="1">
    <source>
        <dbReference type="EMBL" id="ACR37161.1"/>
    </source>
</evidence>
<proteinExistence type="evidence at transcript level"/>
<dbReference type="AlphaFoldDB" id="C4J7L1"/>
<sequence>MLLCSFSFYTDECLRVG</sequence>
<protein>
    <submittedName>
        <fullName evidence="1">Uncharacterized protein</fullName>
    </submittedName>
</protein>
<reference evidence="1" key="1">
    <citation type="journal article" date="2009" name="PLoS Genet.">
        <title>Sequencing, mapping, and analysis of 27,455 maize full-length cDNAs.</title>
        <authorList>
            <person name="Soderlund C."/>
            <person name="Descour A."/>
            <person name="Kudrna D."/>
            <person name="Bomhoff M."/>
            <person name="Boyd L."/>
            <person name="Currie J."/>
            <person name="Angelova A."/>
            <person name="Collura K."/>
            <person name="Wissotski M."/>
            <person name="Ashley E."/>
            <person name="Morrow D."/>
            <person name="Fernandes J."/>
            <person name="Walbot V."/>
            <person name="Yu Y."/>
        </authorList>
    </citation>
    <scope>NUCLEOTIDE SEQUENCE</scope>
    <source>
        <strain evidence="1">B73</strain>
    </source>
</reference>
<name>C4J7L1_MAIZE</name>
<accession>C4J7L1</accession>
<dbReference type="EMBL" id="BT086808">
    <property type="protein sequence ID" value="ACR37161.1"/>
    <property type="molecule type" value="mRNA"/>
</dbReference>
<organism evidence="1">
    <name type="scientific">Zea mays</name>
    <name type="common">Maize</name>
    <dbReference type="NCBI Taxonomy" id="4577"/>
    <lineage>
        <taxon>Eukaryota</taxon>
        <taxon>Viridiplantae</taxon>
        <taxon>Streptophyta</taxon>
        <taxon>Embryophyta</taxon>
        <taxon>Tracheophyta</taxon>
        <taxon>Spermatophyta</taxon>
        <taxon>Magnoliopsida</taxon>
        <taxon>Liliopsida</taxon>
        <taxon>Poales</taxon>
        <taxon>Poaceae</taxon>
        <taxon>PACMAD clade</taxon>
        <taxon>Panicoideae</taxon>
        <taxon>Andropogonodae</taxon>
        <taxon>Andropogoneae</taxon>
        <taxon>Tripsacinae</taxon>
        <taxon>Zea</taxon>
    </lineage>
</organism>